<feature type="compositionally biased region" description="Basic and acidic residues" evidence="1">
    <location>
        <begin position="10"/>
        <end position="27"/>
    </location>
</feature>
<keyword evidence="3" id="KW-1185">Reference proteome</keyword>
<dbReference type="EMBL" id="JAGHQM010000106">
    <property type="protein sequence ID" value="KAH0565338.1"/>
    <property type="molecule type" value="Genomic_DNA"/>
</dbReference>
<feature type="region of interest" description="Disordered" evidence="1">
    <location>
        <begin position="1"/>
        <end position="51"/>
    </location>
</feature>
<accession>A0A9P8RT96</accession>
<protein>
    <submittedName>
        <fullName evidence="2">Uncharacterized protein</fullName>
    </submittedName>
</protein>
<sequence>MPYLSTSEESTQRDGIKDTPSDAEDFHNTSSDDPEEPEPTEGSGSLVSGGVGTYSLPSQSSQIDVEQKNSLRSLIYTVLELDFPFDFPSAFHTVEFLRHESQADVFKIDDILSIAHRNEVKVYDLRGLSSKQYRGRVNSIKRLKRNSKSWWSCRRDGREIIICVPEKNQSEQEKLEMPKCDASECNHALQSELESTAVGGMKTSKQKEVARIKQLQSRRRRRELARQLVAASDT</sequence>
<evidence type="ECO:0000313" key="2">
    <source>
        <dbReference type="EMBL" id="KAH0565338.1"/>
    </source>
</evidence>
<comment type="caution">
    <text evidence="2">The sequence shown here is derived from an EMBL/GenBank/DDBJ whole genome shotgun (WGS) entry which is preliminary data.</text>
</comment>
<dbReference type="Proteomes" id="UP000750711">
    <property type="component" value="Unassembled WGS sequence"/>
</dbReference>
<dbReference type="AlphaFoldDB" id="A0A9P8RT96"/>
<proteinExistence type="predicted"/>
<gene>
    <name evidence="2" type="ORF">GP486_001270</name>
</gene>
<organism evidence="2 3">
    <name type="scientific">Trichoglossum hirsutum</name>
    <dbReference type="NCBI Taxonomy" id="265104"/>
    <lineage>
        <taxon>Eukaryota</taxon>
        <taxon>Fungi</taxon>
        <taxon>Dikarya</taxon>
        <taxon>Ascomycota</taxon>
        <taxon>Pezizomycotina</taxon>
        <taxon>Geoglossomycetes</taxon>
        <taxon>Geoglossales</taxon>
        <taxon>Geoglossaceae</taxon>
        <taxon>Trichoglossum</taxon>
    </lineage>
</organism>
<reference evidence="2" key="1">
    <citation type="submission" date="2021-03" db="EMBL/GenBank/DDBJ databases">
        <title>Comparative genomics and phylogenomic investigation of the class Geoglossomycetes provide insights into ecological specialization and systematics.</title>
        <authorList>
            <person name="Melie T."/>
            <person name="Pirro S."/>
            <person name="Miller A.N."/>
            <person name="Quandt A."/>
        </authorList>
    </citation>
    <scope>NUCLEOTIDE SEQUENCE</scope>
    <source>
        <strain evidence="2">CAQ_001_2017</strain>
    </source>
</reference>
<name>A0A9P8RT96_9PEZI</name>
<evidence type="ECO:0000313" key="3">
    <source>
        <dbReference type="Proteomes" id="UP000750711"/>
    </source>
</evidence>
<evidence type="ECO:0000256" key="1">
    <source>
        <dbReference type="SAM" id="MobiDB-lite"/>
    </source>
</evidence>
<feature type="region of interest" description="Disordered" evidence="1">
    <location>
        <begin position="196"/>
        <end position="218"/>
    </location>
</feature>